<evidence type="ECO:0000313" key="3">
    <source>
        <dbReference type="EMBL" id="KAK4414877.1"/>
    </source>
</evidence>
<dbReference type="PANTHER" id="PTHR48085">
    <property type="entry name" value="CADMIUM/ZINC-TRANSPORTING ATPASE HMA2-RELATED"/>
    <property type="match status" value="1"/>
</dbReference>
<comment type="caution">
    <text evidence="3">The sequence shown here is derived from an EMBL/GenBank/DDBJ whole genome shotgun (WGS) entry which is preliminary data.</text>
</comment>
<name>A0AAE1XMY5_9LAMI</name>
<dbReference type="InterPro" id="IPR036412">
    <property type="entry name" value="HAD-like_sf"/>
</dbReference>
<dbReference type="InterPro" id="IPR023214">
    <property type="entry name" value="HAD_sf"/>
</dbReference>
<reference evidence="3" key="1">
    <citation type="submission" date="2020-06" db="EMBL/GenBank/DDBJ databases">
        <authorList>
            <person name="Li T."/>
            <person name="Hu X."/>
            <person name="Zhang T."/>
            <person name="Song X."/>
            <person name="Zhang H."/>
            <person name="Dai N."/>
            <person name="Sheng W."/>
            <person name="Hou X."/>
            <person name="Wei L."/>
        </authorList>
    </citation>
    <scope>NUCLEOTIDE SEQUENCE</scope>
    <source>
        <strain evidence="3">3651</strain>
        <tissue evidence="3">Leaf</tissue>
    </source>
</reference>
<keyword evidence="4" id="KW-1185">Reference proteome</keyword>
<comment type="similarity">
    <text evidence="1">Belongs to the cation transport ATPase (P-type) (TC 3.A.3) family. Type IB subfamily.</text>
</comment>
<dbReference type="GO" id="GO:0016020">
    <property type="term" value="C:membrane"/>
    <property type="evidence" value="ECO:0007669"/>
    <property type="project" value="TreeGrafter"/>
</dbReference>
<gene>
    <name evidence="3" type="ORF">Salat_2594700</name>
</gene>
<dbReference type="InterPro" id="IPR051014">
    <property type="entry name" value="Cation_Transport_ATPase_IB"/>
</dbReference>
<evidence type="ECO:0000313" key="4">
    <source>
        <dbReference type="Proteomes" id="UP001293254"/>
    </source>
</evidence>
<feature type="transmembrane region" description="Helical" evidence="2">
    <location>
        <begin position="96"/>
        <end position="113"/>
    </location>
</feature>
<dbReference type="PANTHER" id="PTHR48085:SF5">
    <property type="entry name" value="CADMIUM_ZINC-TRANSPORTING ATPASE HMA4-RELATED"/>
    <property type="match status" value="1"/>
</dbReference>
<accession>A0AAE1XMY5</accession>
<evidence type="ECO:0000256" key="1">
    <source>
        <dbReference type="ARBA" id="ARBA00006024"/>
    </source>
</evidence>
<dbReference type="Proteomes" id="UP001293254">
    <property type="component" value="Unassembled WGS sequence"/>
</dbReference>
<feature type="transmembrane region" description="Helical" evidence="2">
    <location>
        <begin position="39"/>
        <end position="58"/>
    </location>
</feature>
<dbReference type="EMBL" id="JACGWO010000011">
    <property type="protein sequence ID" value="KAK4414877.1"/>
    <property type="molecule type" value="Genomic_DNA"/>
</dbReference>
<reference evidence="3" key="2">
    <citation type="journal article" date="2024" name="Plant">
        <title>Genomic evolution and insights into agronomic trait innovations of Sesamum species.</title>
        <authorList>
            <person name="Miao H."/>
            <person name="Wang L."/>
            <person name="Qu L."/>
            <person name="Liu H."/>
            <person name="Sun Y."/>
            <person name="Le M."/>
            <person name="Wang Q."/>
            <person name="Wei S."/>
            <person name="Zheng Y."/>
            <person name="Lin W."/>
            <person name="Duan Y."/>
            <person name="Cao H."/>
            <person name="Xiong S."/>
            <person name="Wang X."/>
            <person name="Wei L."/>
            <person name="Li C."/>
            <person name="Ma Q."/>
            <person name="Ju M."/>
            <person name="Zhao R."/>
            <person name="Li G."/>
            <person name="Mu C."/>
            <person name="Tian Q."/>
            <person name="Mei H."/>
            <person name="Zhang T."/>
            <person name="Gao T."/>
            <person name="Zhang H."/>
        </authorList>
    </citation>
    <scope>NUCLEOTIDE SEQUENCE</scope>
    <source>
        <strain evidence="3">3651</strain>
    </source>
</reference>
<sequence>MGVNGSALATETGDIVLMTNDIQRIPKALLTAKKVRRKIIENVIIAISTKGVVLGLAVAGHPLVWAAVLTDVGTCLLVIFNSMLLLPAHMSKKRSLAVHLVLILLLVLILNLMRSVGFNHANQRSVLLIQFRAGKINAAALLKSVVMMQIVISTMKPNCSPHEPFRPIEIPTSAVANAGASLTPSPVMAVGPSFRSSLIILSLSFGRSSA</sequence>
<organism evidence="3 4">
    <name type="scientific">Sesamum alatum</name>
    <dbReference type="NCBI Taxonomy" id="300844"/>
    <lineage>
        <taxon>Eukaryota</taxon>
        <taxon>Viridiplantae</taxon>
        <taxon>Streptophyta</taxon>
        <taxon>Embryophyta</taxon>
        <taxon>Tracheophyta</taxon>
        <taxon>Spermatophyta</taxon>
        <taxon>Magnoliopsida</taxon>
        <taxon>eudicotyledons</taxon>
        <taxon>Gunneridae</taxon>
        <taxon>Pentapetalae</taxon>
        <taxon>asterids</taxon>
        <taxon>lamiids</taxon>
        <taxon>Lamiales</taxon>
        <taxon>Pedaliaceae</taxon>
        <taxon>Sesamum</taxon>
    </lineage>
</organism>
<keyword evidence="2" id="KW-0812">Transmembrane</keyword>
<keyword evidence="2" id="KW-0472">Membrane</keyword>
<proteinExistence type="inferred from homology"/>
<feature type="transmembrane region" description="Helical" evidence="2">
    <location>
        <begin position="64"/>
        <end position="84"/>
    </location>
</feature>
<protein>
    <submittedName>
        <fullName evidence="3">Cadmium/zinc-transporting ATPase HMA2</fullName>
    </submittedName>
</protein>
<keyword evidence="2" id="KW-1133">Transmembrane helix</keyword>
<dbReference type="GO" id="GO:0022857">
    <property type="term" value="F:transmembrane transporter activity"/>
    <property type="evidence" value="ECO:0007669"/>
    <property type="project" value="TreeGrafter"/>
</dbReference>
<dbReference type="AlphaFoldDB" id="A0AAE1XMY5"/>
<dbReference type="Gene3D" id="3.40.50.1000">
    <property type="entry name" value="HAD superfamily/HAD-like"/>
    <property type="match status" value="1"/>
</dbReference>
<dbReference type="SUPFAM" id="SSF56784">
    <property type="entry name" value="HAD-like"/>
    <property type="match status" value="1"/>
</dbReference>
<evidence type="ECO:0000256" key="2">
    <source>
        <dbReference type="SAM" id="Phobius"/>
    </source>
</evidence>